<comment type="subcellular location">
    <subcellularLocation>
        <location evidence="2">Endoplasmic reticulum</location>
    </subcellularLocation>
    <subcellularLocation>
        <location evidence="1">Golgi apparatus</location>
        <location evidence="1">cis-Golgi network</location>
    </subcellularLocation>
</comment>
<keyword evidence="7" id="KW-0333">Golgi apparatus</keyword>
<evidence type="ECO:0000256" key="7">
    <source>
        <dbReference type="ARBA" id="ARBA00023034"/>
    </source>
</evidence>
<keyword evidence="5" id="KW-0256">Endoplasmic reticulum</keyword>
<evidence type="ECO:0000256" key="2">
    <source>
        <dbReference type="ARBA" id="ARBA00004240"/>
    </source>
</evidence>
<sequence length="111" mass="12646">MILEILLKKIQMGFRLYLGVQPVITNWSPAGDEFSLQFETNPLTEFVELPDHCLGLKYINILSGVLRGACEMVQMDISCWFVQDQLKGDNVTELRVKFIKRLEDAIPAGED</sequence>
<dbReference type="GO" id="GO:0048193">
    <property type="term" value="P:Golgi vesicle transport"/>
    <property type="evidence" value="ECO:0007669"/>
    <property type="project" value="InterPro"/>
</dbReference>
<protein>
    <recommendedName>
        <fullName evidence="10">Trafficking protein particle complex subunit</fullName>
    </recommendedName>
</protein>
<evidence type="ECO:0008006" key="10">
    <source>
        <dbReference type="Google" id="ProtNLM"/>
    </source>
</evidence>
<keyword evidence="4" id="KW-0813">Transport</keyword>
<dbReference type="GO" id="GO:0030008">
    <property type="term" value="C:TRAPP complex"/>
    <property type="evidence" value="ECO:0007669"/>
    <property type="project" value="InterPro"/>
</dbReference>
<dbReference type="PANTHER" id="PTHR13048">
    <property type="entry name" value="TRAFFICKING PROTEIN PARTICLE COMPLEX SUBUNIT 3"/>
    <property type="match status" value="1"/>
</dbReference>
<dbReference type="AlphaFoldDB" id="A0A1B6DLV2"/>
<gene>
    <name evidence="8" type="ORF">g.23772</name>
    <name evidence="9" type="ORF">g.23773</name>
</gene>
<evidence type="ECO:0000256" key="1">
    <source>
        <dbReference type="ARBA" id="ARBA00004222"/>
    </source>
</evidence>
<name>A0A1B6DLV2_9HEMI</name>
<evidence type="ECO:0000256" key="4">
    <source>
        <dbReference type="ARBA" id="ARBA00022448"/>
    </source>
</evidence>
<keyword evidence="6" id="KW-0931">ER-Golgi transport</keyword>
<reference evidence="8" key="1">
    <citation type="submission" date="2015-12" db="EMBL/GenBank/DDBJ databases">
        <title>De novo transcriptome assembly of four potential Pierce s Disease insect vectors from Arizona vineyards.</title>
        <authorList>
            <person name="Tassone E.E."/>
        </authorList>
    </citation>
    <scope>NUCLEOTIDE SEQUENCE</scope>
</reference>
<organism evidence="8">
    <name type="scientific">Clastoptera arizonana</name>
    <name type="common">Arizona spittle bug</name>
    <dbReference type="NCBI Taxonomy" id="38151"/>
    <lineage>
        <taxon>Eukaryota</taxon>
        <taxon>Metazoa</taxon>
        <taxon>Ecdysozoa</taxon>
        <taxon>Arthropoda</taxon>
        <taxon>Hexapoda</taxon>
        <taxon>Insecta</taxon>
        <taxon>Pterygota</taxon>
        <taxon>Neoptera</taxon>
        <taxon>Paraneoptera</taxon>
        <taxon>Hemiptera</taxon>
        <taxon>Auchenorrhyncha</taxon>
        <taxon>Cercopoidea</taxon>
        <taxon>Clastopteridae</taxon>
        <taxon>Clastoptera</taxon>
    </lineage>
</organism>
<evidence type="ECO:0000313" key="9">
    <source>
        <dbReference type="EMBL" id="JAS35144.1"/>
    </source>
</evidence>
<evidence type="ECO:0000256" key="6">
    <source>
        <dbReference type="ARBA" id="ARBA00022892"/>
    </source>
</evidence>
<evidence type="ECO:0000256" key="5">
    <source>
        <dbReference type="ARBA" id="ARBA00022824"/>
    </source>
</evidence>
<dbReference type="InterPro" id="IPR016721">
    <property type="entry name" value="Bet3"/>
</dbReference>
<dbReference type="EMBL" id="GEDC01002154">
    <property type="protein sequence ID" value="JAS35144.1"/>
    <property type="molecule type" value="Transcribed_RNA"/>
</dbReference>
<dbReference type="InterPro" id="IPR007194">
    <property type="entry name" value="TRAPP_component"/>
</dbReference>
<dbReference type="Gene3D" id="3.30.1380.20">
    <property type="entry name" value="Trafficking protein particle complex subunit 3"/>
    <property type="match status" value="1"/>
</dbReference>
<dbReference type="Pfam" id="PF04051">
    <property type="entry name" value="TRAPP"/>
    <property type="match status" value="1"/>
</dbReference>
<dbReference type="InterPro" id="IPR024096">
    <property type="entry name" value="NO_sig/Golgi_transp_ligand-bd"/>
</dbReference>
<comment type="similarity">
    <text evidence="3">Belongs to the TRAPP small subunits family. BET3 subfamily.</text>
</comment>
<dbReference type="GO" id="GO:0005794">
    <property type="term" value="C:Golgi apparatus"/>
    <property type="evidence" value="ECO:0007669"/>
    <property type="project" value="UniProtKB-SubCell"/>
</dbReference>
<dbReference type="GO" id="GO:0005783">
    <property type="term" value="C:endoplasmic reticulum"/>
    <property type="evidence" value="ECO:0007669"/>
    <property type="project" value="UniProtKB-SubCell"/>
</dbReference>
<evidence type="ECO:0000313" key="8">
    <source>
        <dbReference type="EMBL" id="JAS26637.1"/>
    </source>
</evidence>
<dbReference type="EMBL" id="GEDC01010661">
    <property type="protein sequence ID" value="JAS26637.1"/>
    <property type="molecule type" value="Transcribed_RNA"/>
</dbReference>
<dbReference type="SUPFAM" id="SSF111126">
    <property type="entry name" value="Ligand-binding domain in the NO signalling and Golgi transport"/>
    <property type="match status" value="1"/>
</dbReference>
<evidence type="ECO:0000256" key="3">
    <source>
        <dbReference type="ARBA" id="ARBA00006218"/>
    </source>
</evidence>
<accession>A0A1B6DLV2</accession>
<proteinExistence type="inferred from homology"/>